<dbReference type="EMBL" id="JAQJZL010000003">
    <property type="protein sequence ID" value="KAJ6048018.1"/>
    <property type="molecule type" value="Genomic_DNA"/>
</dbReference>
<dbReference type="AlphaFoldDB" id="A0AAD6NCE1"/>
<evidence type="ECO:0000313" key="2">
    <source>
        <dbReference type="Proteomes" id="UP001219568"/>
    </source>
</evidence>
<reference evidence="1" key="2">
    <citation type="submission" date="2023-01" db="EMBL/GenBank/DDBJ databases">
        <authorList>
            <person name="Petersen C."/>
        </authorList>
    </citation>
    <scope>NUCLEOTIDE SEQUENCE</scope>
    <source>
        <strain evidence="1">IBT 15450</strain>
    </source>
</reference>
<accession>A0AAD6NCE1</accession>
<name>A0AAD6NCE1_PENCN</name>
<comment type="caution">
    <text evidence="1">The sequence shown here is derived from an EMBL/GenBank/DDBJ whole genome shotgun (WGS) entry which is preliminary data.</text>
</comment>
<sequence>MSLDHESSVAIPESRFRPWGLRQIGIQIIPSNSRVAAESSGPRGQIRFQQPASVAAEPIGAARRISVENFLDACTIKRFLMTMEDGREAVAKVSNPNAGISHFTTASGVATVKLVS</sequence>
<gene>
    <name evidence="1" type="ORF">N7460_004165</name>
</gene>
<keyword evidence="2" id="KW-1185">Reference proteome</keyword>
<organism evidence="1 2">
    <name type="scientific">Penicillium canescens</name>
    <dbReference type="NCBI Taxonomy" id="5083"/>
    <lineage>
        <taxon>Eukaryota</taxon>
        <taxon>Fungi</taxon>
        <taxon>Dikarya</taxon>
        <taxon>Ascomycota</taxon>
        <taxon>Pezizomycotina</taxon>
        <taxon>Eurotiomycetes</taxon>
        <taxon>Eurotiomycetidae</taxon>
        <taxon>Eurotiales</taxon>
        <taxon>Aspergillaceae</taxon>
        <taxon>Penicillium</taxon>
    </lineage>
</organism>
<evidence type="ECO:0000313" key="1">
    <source>
        <dbReference type="EMBL" id="KAJ6048018.1"/>
    </source>
</evidence>
<reference evidence="1" key="1">
    <citation type="journal article" date="2023" name="IMA Fungus">
        <title>Comparative genomic study of the Penicillium genus elucidates a diverse pangenome and 15 lateral gene transfer events.</title>
        <authorList>
            <person name="Petersen C."/>
            <person name="Sorensen T."/>
            <person name="Nielsen M.R."/>
            <person name="Sondergaard T.E."/>
            <person name="Sorensen J.L."/>
            <person name="Fitzpatrick D.A."/>
            <person name="Frisvad J.C."/>
            <person name="Nielsen K.L."/>
        </authorList>
    </citation>
    <scope>NUCLEOTIDE SEQUENCE</scope>
    <source>
        <strain evidence="1">IBT 15450</strain>
    </source>
</reference>
<dbReference type="Proteomes" id="UP001219568">
    <property type="component" value="Unassembled WGS sequence"/>
</dbReference>
<protein>
    <submittedName>
        <fullName evidence="1">Phosphotransferase enzyme family protein</fullName>
    </submittedName>
</protein>
<proteinExistence type="predicted"/>